<reference evidence="3" key="1">
    <citation type="submission" date="2023-07" db="EMBL/GenBank/DDBJ databases">
        <title>A chromosome-level genome assembly of Lolium multiflorum.</title>
        <authorList>
            <person name="Chen Y."/>
            <person name="Copetti D."/>
            <person name="Kolliker R."/>
            <person name="Studer B."/>
        </authorList>
    </citation>
    <scope>NUCLEOTIDE SEQUENCE</scope>
    <source>
        <strain evidence="3">02402/16</strain>
        <tissue evidence="3">Leaf</tissue>
    </source>
</reference>
<dbReference type="AlphaFoldDB" id="A0AAD8S3A6"/>
<feature type="region of interest" description="Disordered" evidence="1">
    <location>
        <begin position="430"/>
        <end position="453"/>
    </location>
</feature>
<dbReference type="InterPro" id="IPR043502">
    <property type="entry name" value="DNA/RNA_pol_sf"/>
</dbReference>
<name>A0AAD8S3A6_LOLMU</name>
<proteinExistence type="predicted"/>
<sequence>MEQEFEALLRNNTWRLVPPSSGVNVIDSKWIFKVKRHANGKVERYKARFVAKGFKQRYGLDYEDTFSPVVKPTTIRLLLSLVVSRGWFLRQLDVQNAFLHGVLEEEVFMRQPPGFEDPQRPHHLCRLEKALYGLTQAPRAWHARLGVVLRQHGFVPSTADTSLFICQRPDVTTYLLVYVDDIIVLSSQSMAIDRLVLGLRQAFAVKDLGALHYFLGLEVARSLVGLRITQHKYAMDLLKRAGLLKCKPVTTPMSATTKLFQLDSPLLGSDDATDYRSIVGGLQYLTMTRPDISFSVNRVCQFLHSPTEEHLAAVKRILRFVKHTIGHGLLLRPSTSPAISAFSDADWAGDVDDRRSTAGFAVFYGGLVVVFGDGGDCGATCETIRCFQGGNITCANRPGEVIQGCHCLCAPKNGRGCVLHLQSGTNQNCPKRTAGSGTASLQRPQIPRRNRNTQKHTDMAAAMKLSLTFVLLLSGLVVFGDVGDAAPTCDIIRCIQGGTITCANRPGEVFQGCACVCAPKDGKRCVLRLDDGTSQKCPKTSG</sequence>
<feature type="domain" description="Reverse transcriptase Ty1/copia-type" evidence="2">
    <location>
        <begin position="11"/>
        <end position="254"/>
    </location>
</feature>
<dbReference type="PANTHER" id="PTHR11439">
    <property type="entry name" value="GAG-POL-RELATED RETROTRANSPOSON"/>
    <property type="match status" value="1"/>
</dbReference>
<gene>
    <name evidence="3" type="ORF">QYE76_062048</name>
</gene>
<dbReference type="SUPFAM" id="SSF56672">
    <property type="entry name" value="DNA/RNA polymerases"/>
    <property type="match status" value="1"/>
</dbReference>
<dbReference type="InterPro" id="IPR013103">
    <property type="entry name" value="RVT_2"/>
</dbReference>
<protein>
    <recommendedName>
        <fullName evidence="2">Reverse transcriptase Ty1/copia-type domain-containing protein</fullName>
    </recommendedName>
</protein>
<evidence type="ECO:0000259" key="2">
    <source>
        <dbReference type="Pfam" id="PF07727"/>
    </source>
</evidence>
<comment type="caution">
    <text evidence="3">The sequence shown here is derived from an EMBL/GenBank/DDBJ whole genome shotgun (WGS) entry which is preliminary data.</text>
</comment>
<evidence type="ECO:0000313" key="3">
    <source>
        <dbReference type="EMBL" id="KAK1644243.1"/>
    </source>
</evidence>
<dbReference type="PANTHER" id="PTHR11439:SF450">
    <property type="entry name" value="REVERSE TRANSCRIPTASE TY1_COPIA-TYPE DOMAIN-CONTAINING PROTEIN"/>
    <property type="match status" value="1"/>
</dbReference>
<dbReference type="EMBL" id="JAUUTY010000004">
    <property type="protein sequence ID" value="KAK1644243.1"/>
    <property type="molecule type" value="Genomic_DNA"/>
</dbReference>
<feature type="compositionally biased region" description="Polar residues" evidence="1">
    <location>
        <begin position="430"/>
        <end position="443"/>
    </location>
</feature>
<dbReference type="Proteomes" id="UP001231189">
    <property type="component" value="Unassembled WGS sequence"/>
</dbReference>
<keyword evidence="4" id="KW-1185">Reference proteome</keyword>
<evidence type="ECO:0000313" key="4">
    <source>
        <dbReference type="Proteomes" id="UP001231189"/>
    </source>
</evidence>
<organism evidence="3 4">
    <name type="scientific">Lolium multiflorum</name>
    <name type="common">Italian ryegrass</name>
    <name type="synonym">Lolium perenne subsp. multiflorum</name>
    <dbReference type="NCBI Taxonomy" id="4521"/>
    <lineage>
        <taxon>Eukaryota</taxon>
        <taxon>Viridiplantae</taxon>
        <taxon>Streptophyta</taxon>
        <taxon>Embryophyta</taxon>
        <taxon>Tracheophyta</taxon>
        <taxon>Spermatophyta</taxon>
        <taxon>Magnoliopsida</taxon>
        <taxon>Liliopsida</taxon>
        <taxon>Poales</taxon>
        <taxon>Poaceae</taxon>
        <taxon>BOP clade</taxon>
        <taxon>Pooideae</taxon>
        <taxon>Poodae</taxon>
        <taxon>Poeae</taxon>
        <taxon>Poeae Chloroplast Group 2 (Poeae type)</taxon>
        <taxon>Loliodinae</taxon>
        <taxon>Loliinae</taxon>
        <taxon>Lolium</taxon>
    </lineage>
</organism>
<dbReference type="Pfam" id="PF07727">
    <property type="entry name" value="RVT_2"/>
    <property type="match status" value="1"/>
</dbReference>
<evidence type="ECO:0000256" key="1">
    <source>
        <dbReference type="SAM" id="MobiDB-lite"/>
    </source>
</evidence>
<accession>A0AAD8S3A6</accession>